<keyword evidence="8" id="KW-0812">Transmembrane</keyword>
<dbReference type="PANTHER" id="PTHR23023">
    <property type="entry name" value="DIMETHYLANILINE MONOOXYGENASE"/>
    <property type="match status" value="1"/>
</dbReference>
<evidence type="ECO:0000256" key="16">
    <source>
        <dbReference type="ARBA" id="ARBA00023098"/>
    </source>
</evidence>
<dbReference type="PIRSF" id="PIRSF000332">
    <property type="entry name" value="FMO"/>
    <property type="match status" value="1"/>
</dbReference>
<keyword evidence="10 33" id="KW-0274">FAD</keyword>
<evidence type="ECO:0000256" key="10">
    <source>
        <dbReference type="ARBA" id="ARBA00022827"/>
    </source>
</evidence>
<comment type="catalytic activity">
    <reaction evidence="24">
        <text>NADPH + O2 + H(+) = H2O2 + NADP(+)</text>
        <dbReference type="Rhea" id="RHEA:11260"/>
        <dbReference type="ChEBI" id="CHEBI:15378"/>
        <dbReference type="ChEBI" id="CHEBI:15379"/>
        <dbReference type="ChEBI" id="CHEBI:16240"/>
        <dbReference type="ChEBI" id="CHEBI:57783"/>
        <dbReference type="ChEBI" id="CHEBI:58349"/>
        <dbReference type="EC" id="1.6.3.1"/>
    </reaction>
    <physiologicalReaction direction="left-to-right" evidence="24">
        <dbReference type="Rhea" id="RHEA:11261"/>
    </physiologicalReaction>
</comment>
<evidence type="ECO:0000256" key="19">
    <source>
        <dbReference type="ARBA" id="ARBA00045957"/>
    </source>
</evidence>
<evidence type="ECO:0000256" key="21">
    <source>
        <dbReference type="ARBA" id="ARBA00047426"/>
    </source>
</evidence>
<evidence type="ECO:0000256" key="22">
    <source>
        <dbReference type="ARBA" id="ARBA00047574"/>
    </source>
</evidence>
<name>A0A8T0FMS9_ARGBR</name>
<evidence type="ECO:0000256" key="20">
    <source>
        <dbReference type="ARBA" id="ARBA00047338"/>
    </source>
</evidence>
<comment type="similarity">
    <text evidence="4 33 34">Belongs to the FMO family.</text>
</comment>
<evidence type="ECO:0000256" key="30">
    <source>
        <dbReference type="ARBA" id="ARBA00048990"/>
    </source>
</evidence>
<gene>
    <name evidence="35" type="ORF">HNY73_005822</name>
</gene>
<proteinExistence type="inferred from homology"/>
<accession>A0A8T0FMS9</accession>
<comment type="caution">
    <text evidence="35">The sequence shown here is derived from an EMBL/GenBank/DDBJ whole genome shotgun (WGS) entry which is preliminary data.</text>
</comment>
<keyword evidence="14 33" id="KW-0560">Oxidoreductase</keyword>
<evidence type="ECO:0000256" key="9">
    <source>
        <dbReference type="ARBA" id="ARBA00022824"/>
    </source>
</evidence>
<dbReference type="GO" id="GO:0004499">
    <property type="term" value="F:N,N-dimethylaniline monooxygenase activity"/>
    <property type="evidence" value="ECO:0007669"/>
    <property type="project" value="UniProtKB-UniRule"/>
</dbReference>
<dbReference type="InterPro" id="IPR050346">
    <property type="entry name" value="FMO-like"/>
</dbReference>
<dbReference type="Gene3D" id="3.50.50.60">
    <property type="entry name" value="FAD/NAD(P)-binding domain"/>
    <property type="match status" value="2"/>
</dbReference>
<comment type="catalytic activity">
    <reaction evidence="26">
        <text>hypotaurine + NADPH + O2 + H(+) = taurine + NADP(+) + H2O</text>
        <dbReference type="Rhea" id="RHEA:69819"/>
        <dbReference type="ChEBI" id="CHEBI:15377"/>
        <dbReference type="ChEBI" id="CHEBI:15378"/>
        <dbReference type="ChEBI" id="CHEBI:15379"/>
        <dbReference type="ChEBI" id="CHEBI:57783"/>
        <dbReference type="ChEBI" id="CHEBI:57853"/>
        <dbReference type="ChEBI" id="CHEBI:58349"/>
        <dbReference type="ChEBI" id="CHEBI:507393"/>
        <dbReference type="EC" id="1.14.13.8"/>
    </reaction>
    <physiologicalReaction direction="left-to-right" evidence="26">
        <dbReference type="Rhea" id="RHEA:69820"/>
    </physiologicalReaction>
</comment>
<evidence type="ECO:0000256" key="27">
    <source>
        <dbReference type="ARBA" id="ARBA00048088"/>
    </source>
</evidence>
<comment type="catalytic activity">
    <reaction evidence="25">
        <text>hexan-3-one + NADPH + O2 + H(+) = ethyl butanoate + NADP(+) + H2O</text>
        <dbReference type="Rhea" id="RHEA:54844"/>
        <dbReference type="ChEBI" id="CHEBI:15377"/>
        <dbReference type="ChEBI" id="CHEBI:15378"/>
        <dbReference type="ChEBI" id="CHEBI:15379"/>
        <dbReference type="ChEBI" id="CHEBI:57783"/>
        <dbReference type="ChEBI" id="CHEBI:58349"/>
        <dbReference type="ChEBI" id="CHEBI:88764"/>
        <dbReference type="ChEBI" id="CHEBI:89891"/>
    </reaction>
    <physiologicalReaction direction="left-to-right" evidence="25">
        <dbReference type="Rhea" id="RHEA:54845"/>
    </physiologicalReaction>
</comment>
<protein>
    <recommendedName>
        <fullName evidence="34">Flavin-containing monooxygenase</fullName>
        <ecNumber evidence="34">1.-.-.-</ecNumber>
    </recommendedName>
</protein>
<comment type="function">
    <text evidence="19">Broad spectrum monooxygenase that catalyzes the oxygenation of a wide variety of nitrogen- and sulfur-containing compounds including xenobiotics. Catalyzes the S-oxygenation of hypotaurine to produce taurine, an organic osmolyte involved in cell volume regulation as well as a variety of cytoprotective and developmental processes. In vitro, catalyzes the N-oxygenation of trimethylamine (TMA) to produce trimethylamine N-oxide (TMAO) and could therefore participate to the detoxification of this compound that is generated by the action of gut microbiota from dietary precursors such as choline, choline containing compounds, betaine or L-carnitine.</text>
</comment>
<comment type="catalytic activity">
    <reaction evidence="23">
        <text>sulcatone + NADPH + O2 + H(+) = 4-methylpent-3-en-1-yl acetate + NADP(+) + H2O</text>
        <dbReference type="Rhea" id="RHEA:54864"/>
        <dbReference type="ChEBI" id="CHEBI:15377"/>
        <dbReference type="ChEBI" id="CHEBI:15378"/>
        <dbReference type="ChEBI" id="CHEBI:15379"/>
        <dbReference type="ChEBI" id="CHEBI:16310"/>
        <dbReference type="ChEBI" id="CHEBI:57783"/>
        <dbReference type="ChEBI" id="CHEBI:58349"/>
        <dbReference type="ChEBI" id="CHEBI:138373"/>
    </reaction>
    <physiologicalReaction direction="left-to-right" evidence="23">
        <dbReference type="Rhea" id="RHEA:54865"/>
    </physiologicalReaction>
</comment>
<dbReference type="EMBL" id="JABXBU010000011">
    <property type="protein sequence ID" value="KAF8790869.1"/>
    <property type="molecule type" value="Genomic_DNA"/>
</dbReference>
<dbReference type="EC" id="1.-.-.-" evidence="34"/>
<reference evidence="35" key="2">
    <citation type="submission" date="2020-06" db="EMBL/GenBank/DDBJ databases">
        <authorList>
            <person name="Sheffer M."/>
        </authorList>
    </citation>
    <scope>NUCLEOTIDE SEQUENCE</scope>
</reference>
<dbReference type="SUPFAM" id="SSF51905">
    <property type="entry name" value="FAD/NAD(P)-binding domain"/>
    <property type="match status" value="2"/>
</dbReference>
<comment type="catalytic activity">
    <reaction evidence="32">
        <text>octan-3-one + NADPH + O2 + H(+) = pentyl propanoate + NADP(+) + H2O</text>
        <dbReference type="Rhea" id="RHEA:54840"/>
        <dbReference type="ChEBI" id="CHEBI:15377"/>
        <dbReference type="ChEBI" id="CHEBI:15378"/>
        <dbReference type="ChEBI" id="CHEBI:15379"/>
        <dbReference type="ChEBI" id="CHEBI:57783"/>
        <dbReference type="ChEBI" id="CHEBI:58349"/>
        <dbReference type="ChEBI" id="CHEBI:80946"/>
        <dbReference type="ChEBI" id="CHEBI:87373"/>
    </reaction>
    <physiologicalReaction direction="left-to-right" evidence="32">
        <dbReference type="Rhea" id="RHEA:54841"/>
    </physiologicalReaction>
</comment>
<evidence type="ECO:0000256" key="8">
    <source>
        <dbReference type="ARBA" id="ARBA00022692"/>
    </source>
</evidence>
<evidence type="ECO:0000256" key="6">
    <source>
        <dbReference type="ARBA" id="ARBA00022553"/>
    </source>
</evidence>
<keyword evidence="12 33" id="KW-0521">NADP</keyword>
<evidence type="ECO:0000256" key="17">
    <source>
        <dbReference type="ARBA" id="ARBA00023136"/>
    </source>
</evidence>
<keyword evidence="15 33" id="KW-0503">Monooxygenase</keyword>
<evidence type="ECO:0000256" key="34">
    <source>
        <dbReference type="RuleBase" id="RU361177"/>
    </source>
</evidence>
<evidence type="ECO:0000256" key="5">
    <source>
        <dbReference type="ARBA" id="ARBA00022481"/>
    </source>
</evidence>
<dbReference type="GO" id="GO:0016174">
    <property type="term" value="F:NAD(P)H oxidase H2O2-forming activity"/>
    <property type="evidence" value="ECO:0007669"/>
    <property type="project" value="UniProtKB-EC"/>
</dbReference>
<dbReference type="GO" id="GO:0034899">
    <property type="term" value="F:trimethylamine monooxygenase activity"/>
    <property type="evidence" value="ECO:0007669"/>
    <property type="project" value="UniProtKB-EC"/>
</dbReference>
<evidence type="ECO:0000256" key="25">
    <source>
        <dbReference type="ARBA" id="ARBA00047977"/>
    </source>
</evidence>
<keyword evidence="11" id="KW-0492">Microsome</keyword>
<evidence type="ECO:0000256" key="14">
    <source>
        <dbReference type="ARBA" id="ARBA00023002"/>
    </source>
</evidence>
<comment type="catalytic activity">
    <reaction evidence="31">
        <text>N,N-dimethylaniline + NADPH + O2 + H(+) = N,N-dimethylaniline N-oxide + NADP(+) + H2O</text>
        <dbReference type="Rhea" id="RHEA:24468"/>
        <dbReference type="ChEBI" id="CHEBI:15377"/>
        <dbReference type="ChEBI" id="CHEBI:15378"/>
        <dbReference type="ChEBI" id="CHEBI:15379"/>
        <dbReference type="ChEBI" id="CHEBI:16269"/>
        <dbReference type="ChEBI" id="CHEBI:17735"/>
        <dbReference type="ChEBI" id="CHEBI:57783"/>
        <dbReference type="ChEBI" id="CHEBI:58349"/>
        <dbReference type="EC" id="1.14.13.8"/>
    </reaction>
    <physiologicalReaction direction="left-to-right" evidence="31">
        <dbReference type="Rhea" id="RHEA:24469"/>
    </physiologicalReaction>
</comment>
<keyword evidence="36" id="KW-1185">Reference proteome</keyword>
<comment type="catalytic activity">
    <reaction evidence="27">
        <text>trimethylamine + NADPH + O2 = trimethylamine N-oxide + NADP(+) + H2O</text>
        <dbReference type="Rhea" id="RHEA:31979"/>
        <dbReference type="ChEBI" id="CHEBI:15377"/>
        <dbReference type="ChEBI" id="CHEBI:15379"/>
        <dbReference type="ChEBI" id="CHEBI:15724"/>
        <dbReference type="ChEBI" id="CHEBI:57783"/>
        <dbReference type="ChEBI" id="CHEBI:58349"/>
        <dbReference type="ChEBI" id="CHEBI:58389"/>
        <dbReference type="EC" id="1.14.13.148"/>
    </reaction>
    <physiologicalReaction direction="left-to-right" evidence="27">
        <dbReference type="Rhea" id="RHEA:31980"/>
    </physiologicalReaction>
</comment>
<comment type="catalytic activity">
    <reaction evidence="21">
        <text>hexan-3-one + NADPH + O2 + H(+) = propyl propanoate + NADP(+) + H2O</text>
        <dbReference type="Rhea" id="RHEA:54848"/>
        <dbReference type="ChEBI" id="CHEBI:15377"/>
        <dbReference type="ChEBI" id="CHEBI:15378"/>
        <dbReference type="ChEBI" id="CHEBI:15379"/>
        <dbReference type="ChEBI" id="CHEBI:57783"/>
        <dbReference type="ChEBI" id="CHEBI:58349"/>
        <dbReference type="ChEBI" id="CHEBI:89828"/>
        <dbReference type="ChEBI" id="CHEBI:89891"/>
    </reaction>
    <physiologicalReaction direction="left-to-right" evidence="21">
        <dbReference type="Rhea" id="RHEA:54849"/>
    </physiologicalReaction>
</comment>
<comment type="catalytic activity">
    <reaction evidence="22">
        <text>heptan-2-one + NADPH + O2 + H(+) = pentyl acetate + NADP(+) + H2O</text>
        <dbReference type="Rhea" id="RHEA:54836"/>
        <dbReference type="ChEBI" id="CHEBI:5672"/>
        <dbReference type="ChEBI" id="CHEBI:15377"/>
        <dbReference type="ChEBI" id="CHEBI:15378"/>
        <dbReference type="ChEBI" id="CHEBI:15379"/>
        <dbReference type="ChEBI" id="CHEBI:57783"/>
        <dbReference type="ChEBI" id="CHEBI:58349"/>
        <dbReference type="ChEBI" id="CHEBI:87362"/>
    </reaction>
    <physiologicalReaction direction="left-to-right" evidence="22">
        <dbReference type="Rhea" id="RHEA:54837"/>
    </physiologicalReaction>
</comment>
<comment type="catalytic activity">
    <reaction evidence="28">
        <text>octan-3-one + NADPH + O2 + H(+) = ethyl hexanoate + NADP(+) + H2O</text>
        <dbReference type="Rhea" id="RHEA:54856"/>
        <dbReference type="ChEBI" id="CHEBI:15377"/>
        <dbReference type="ChEBI" id="CHEBI:15378"/>
        <dbReference type="ChEBI" id="CHEBI:15379"/>
        <dbReference type="ChEBI" id="CHEBI:57783"/>
        <dbReference type="ChEBI" id="CHEBI:58349"/>
        <dbReference type="ChEBI" id="CHEBI:80946"/>
        <dbReference type="ChEBI" id="CHEBI:86055"/>
    </reaction>
    <physiologicalReaction direction="left-to-right" evidence="28">
        <dbReference type="Rhea" id="RHEA:54857"/>
    </physiologicalReaction>
</comment>
<comment type="function">
    <text evidence="18">Acts as a Baeyer-Villiger monooxygenase on a broad range of substrates. Catalyzes the insertion of an oxygen atom into a carbon-carbon bond adjacent to a carbonyl, which converts ketones to esters. Active on diverse carbonyl compounds, whereas soft nucleophiles are mostly non- or poorly reactive. In contrast with other forms of FMO it is non- or poorly active on 'classical' substrates such as drugs, pesticides, and dietary components containing soft nucleophilic heteroatoms. Able to oxidize drug molecules bearing a carbonyl group on an aliphatic chain, such as nabumetone and pentoxifylline. Also, in the absence of substrates, shows slow but yet significant NADPH oxidase activity. Acts as a positive modulator of cholesterol biosynthesis as well as glucose homeostasis, promoting metabolic aging via pleiotropic effects.</text>
</comment>
<dbReference type="InterPro" id="IPR036188">
    <property type="entry name" value="FAD/NAD-bd_sf"/>
</dbReference>
<keyword evidence="5" id="KW-0488">Methylation</keyword>
<evidence type="ECO:0000256" key="28">
    <source>
        <dbReference type="ARBA" id="ARBA00048459"/>
    </source>
</evidence>
<comment type="subcellular location">
    <subcellularLocation>
        <location evidence="2">Endoplasmic reticulum membrane</location>
        <topology evidence="2">Single-pass membrane protein</topology>
    </subcellularLocation>
    <subcellularLocation>
        <location evidence="3">Microsome membrane</location>
    </subcellularLocation>
</comment>
<dbReference type="Proteomes" id="UP000807504">
    <property type="component" value="Unassembled WGS sequence"/>
</dbReference>
<reference evidence="35" key="1">
    <citation type="journal article" date="2020" name="bioRxiv">
        <title>Chromosome-level reference genome of the European wasp spider Argiope bruennichi: a resource for studies on range expansion and evolutionary adaptation.</title>
        <authorList>
            <person name="Sheffer M.M."/>
            <person name="Hoppe A."/>
            <person name="Krehenwinkel H."/>
            <person name="Uhl G."/>
            <person name="Kuss A.W."/>
            <person name="Jensen L."/>
            <person name="Jensen C."/>
            <person name="Gillespie R.G."/>
            <person name="Hoff K.J."/>
            <person name="Prost S."/>
        </authorList>
    </citation>
    <scope>NUCLEOTIDE SEQUENCE</scope>
</reference>
<comment type="cofactor">
    <cofactor evidence="1 33 34">
        <name>FAD</name>
        <dbReference type="ChEBI" id="CHEBI:57692"/>
    </cofactor>
</comment>
<evidence type="ECO:0000256" key="24">
    <source>
        <dbReference type="ARBA" id="ARBA00047864"/>
    </source>
</evidence>
<keyword evidence="9 33" id="KW-0256">Endoplasmic reticulum</keyword>
<evidence type="ECO:0000256" key="2">
    <source>
        <dbReference type="ARBA" id="ARBA00004389"/>
    </source>
</evidence>
<evidence type="ECO:0000256" key="4">
    <source>
        <dbReference type="ARBA" id="ARBA00009183"/>
    </source>
</evidence>
<evidence type="ECO:0000256" key="11">
    <source>
        <dbReference type="ARBA" id="ARBA00022848"/>
    </source>
</evidence>
<dbReference type="PRINTS" id="PR00370">
    <property type="entry name" value="FMOXYGENASE"/>
</dbReference>
<evidence type="ECO:0000256" key="13">
    <source>
        <dbReference type="ARBA" id="ARBA00022989"/>
    </source>
</evidence>
<dbReference type="InterPro" id="IPR020946">
    <property type="entry name" value="Flavin_mOase-like"/>
</dbReference>
<evidence type="ECO:0000256" key="15">
    <source>
        <dbReference type="ARBA" id="ARBA00023033"/>
    </source>
</evidence>
<evidence type="ECO:0000256" key="26">
    <source>
        <dbReference type="ARBA" id="ARBA00048041"/>
    </source>
</evidence>
<evidence type="ECO:0000256" key="23">
    <source>
        <dbReference type="ARBA" id="ARBA00047855"/>
    </source>
</evidence>
<dbReference type="GO" id="GO:0006629">
    <property type="term" value="P:lipid metabolic process"/>
    <property type="evidence" value="ECO:0007669"/>
    <property type="project" value="UniProtKB-KW"/>
</dbReference>
<comment type="catalytic activity">
    <reaction evidence="29">
        <text>(2E)-geranial + NADPH + O2 + H(+) = (1E)-2,6-dimethylhepta-1,5-dien-1-yl formate + NADP(+) + H2O</text>
        <dbReference type="Rhea" id="RHEA:54860"/>
        <dbReference type="ChEBI" id="CHEBI:15377"/>
        <dbReference type="ChEBI" id="CHEBI:15378"/>
        <dbReference type="ChEBI" id="CHEBI:15379"/>
        <dbReference type="ChEBI" id="CHEBI:16980"/>
        <dbReference type="ChEBI" id="CHEBI:57783"/>
        <dbReference type="ChEBI" id="CHEBI:58349"/>
        <dbReference type="ChEBI" id="CHEBI:138375"/>
    </reaction>
    <physiologicalReaction direction="left-to-right" evidence="29">
        <dbReference type="Rhea" id="RHEA:54861"/>
    </physiologicalReaction>
</comment>
<dbReference type="GO" id="GO:0050661">
    <property type="term" value="F:NADP binding"/>
    <property type="evidence" value="ECO:0007669"/>
    <property type="project" value="InterPro"/>
</dbReference>
<evidence type="ECO:0000313" key="35">
    <source>
        <dbReference type="EMBL" id="KAF8790869.1"/>
    </source>
</evidence>
<keyword evidence="13" id="KW-1133">Transmembrane helix</keyword>
<keyword evidence="17 33" id="KW-0472">Membrane</keyword>
<evidence type="ECO:0000313" key="36">
    <source>
        <dbReference type="Proteomes" id="UP000807504"/>
    </source>
</evidence>
<dbReference type="PRINTS" id="PR01125">
    <property type="entry name" value="FMOXYGENASE5"/>
</dbReference>
<dbReference type="FunFam" id="3.50.50.60:FF:000159">
    <property type="entry name" value="Dimethylaniline monooxygenase [N-oxide-forming]"/>
    <property type="match status" value="1"/>
</dbReference>
<dbReference type="Pfam" id="PF00743">
    <property type="entry name" value="FMO-like"/>
    <property type="match status" value="1"/>
</dbReference>
<evidence type="ECO:0000256" key="3">
    <source>
        <dbReference type="ARBA" id="ARBA00004524"/>
    </source>
</evidence>
<keyword evidence="6" id="KW-0597">Phosphoprotein</keyword>
<evidence type="ECO:0000256" key="1">
    <source>
        <dbReference type="ARBA" id="ARBA00001974"/>
    </source>
</evidence>
<evidence type="ECO:0000256" key="31">
    <source>
        <dbReference type="ARBA" id="ARBA00049443"/>
    </source>
</evidence>
<keyword evidence="7 33" id="KW-0285">Flavoprotein</keyword>
<dbReference type="AlphaFoldDB" id="A0A8T0FMS9"/>
<organism evidence="35 36">
    <name type="scientific">Argiope bruennichi</name>
    <name type="common">Wasp spider</name>
    <name type="synonym">Aranea bruennichi</name>
    <dbReference type="NCBI Taxonomy" id="94029"/>
    <lineage>
        <taxon>Eukaryota</taxon>
        <taxon>Metazoa</taxon>
        <taxon>Ecdysozoa</taxon>
        <taxon>Arthropoda</taxon>
        <taxon>Chelicerata</taxon>
        <taxon>Arachnida</taxon>
        <taxon>Araneae</taxon>
        <taxon>Araneomorphae</taxon>
        <taxon>Entelegynae</taxon>
        <taxon>Araneoidea</taxon>
        <taxon>Araneidae</taxon>
        <taxon>Argiope</taxon>
    </lineage>
</organism>
<evidence type="ECO:0000256" key="7">
    <source>
        <dbReference type="ARBA" id="ARBA00022630"/>
    </source>
</evidence>
<keyword evidence="16" id="KW-0443">Lipid metabolism</keyword>
<dbReference type="GO" id="GO:0005789">
    <property type="term" value="C:endoplasmic reticulum membrane"/>
    <property type="evidence" value="ECO:0007669"/>
    <property type="project" value="UniProtKB-SubCell"/>
</dbReference>
<evidence type="ECO:0000256" key="12">
    <source>
        <dbReference type="ARBA" id="ARBA00022857"/>
    </source>
</evidence>
<comment type="catalytic activity">
    <reaction evidence="20">
        <text>hypotaurine + NADH + O2 + H(+) = taurine + NAD(+) + H2O</text>
        <dbReference type="Rhea" id="RHEA:74111"/>
        <dbReference type="ChEBI" id="CHEBI:15377"/>
        <dbReference type="ChEBI" id="CHEBI:15378"/>
        <dbReference type="ChEBI" id="CHEBI:15379"/>
        <dbReference type="ChEBI" id="CHEBI:57540"/>
        <dbReference type="ChEBI" id="CHEBI:57853"/>
        <dbReference type="ChEBI" id="CHEBI:57945"/>
        <dbReference type="ChEBI" id="CHEBI:507393"/>
        <dbReference type="EC" id="1.14.13.8"/>
    </reaction>
    <physiologicalReaction direction="left-to-right" evidence="20">
        <dbReference type="Rhea" id="RHEA:74112"/>
    </physiologicalReaction>
</comment>
<dbReference type="InterPro" id="IPR000960">
    <property type="entry name" value="Flavin_mOase"/>
</dbReference>
<comment type="catalytic activity">
    <reaction evidence="30">
        <text>heptan-4-one + NADPH + O2 + H(+) = propyl butanoate + NADP(+) + H2O</text>
        <dbReference type="Rhea" id="RHEA:54852"/>
        <dbReference type="ChEBI" id="CHEBI:15377"/>
        <dbReference type="ChEBI" id="CHEBI:15378"/>
        <dbReference type="ChEBI" id="CHEBI:15379"/>
        <dbReference type="ChEBI" id="CHEBI:57783"/>
        <dbReference type="ChEBI" id="CHEBI:58349"/>
        <dbReference type="ChEBI" id="CHEBI:89484"/>
        <dbReference type="ChEBI" id="CHEBI:89719"/>
    </reaction>
    <physiologicalReaction direction="left-to-right" evidence="30">
        <dbReference type="Rhea" id="RHEA:54853"/>
    </physiologicalReaction>
</comment>
<evidence type="ECO:0000256" key="18">
    <source>
        <dbReference type="ARBA" id="ARBA00045722"/>
    </source>
</evidence>
<evidence type="ECO:0000256" key="32">
    <source>
        <dbReference type="ARBA" id="ARBA00049475"/>
    </source>
</evidence>
<dbReference type="GO" id="GO:0050660">
    <property type="term" value="F:flavin adenine dinucleotide binding"/>
    <property type="evidence" value="ECO:0007669"/>
    <property type="project" value="InterPro"/>
</dbReference>
<evidence type="ECO:0000256" key="29">
    <source>
        <dbReference type="ARBA" id="ARBA00048989"/>
    </source>
</evidence>
<dbReference type="InterPro" id="IPR002257">
    <property type="entry name" value="Flavin_mOase_5"/>
</dbReference>
<evidence type="ECO:0000256" key="33">
    <source>
        <dbReference type="PIRNR" id="PIRNR000332"/>
    </source>
</evidence>
<sequence>MDTKKKRICVIGGGSSGLAAIKCCLEENLDVVCYEKGESFGGLWRYHSDDVDGKPSVMKSTVINTSKEMSAFSDFPPPEEFANFMHNSSMVEYFRLYAEKFNLLKYIKYKHEIVQLEKAEDYETTGRWKATIKNLDDDVEFCEIFDGVMVCVGHHVYPYIPKYEGLDDFSGQVIHTHSLKSAAGFEDKTVLVIGIGNSAVDAAVEISKVSKKLYLSTRRGSWIFPRLGPNGLPCDMFLQRRIFEVIRYYDPIHISETVLQLFLNFKFSHDRFGLRPKHRVLSAHITINDALPNHILSGIVTVKQNVQKFTKNGVIFENEEELTEIDTIVLATGYEIKFPFLPDGILQISETNVNLYKLVFPLQLKHPSLAFIGLIQPLGAIFPISEAQNRWFAQLMKGNVKLPPRPEMEKEIQKRMNEKNQQFVPSLRHTVEVIWIPYMDEICSEFGAKPNFWKMAYADPRLFIACMFGPCTPYQYRLEGPHSWEGARDAIFSIWERAEKAFKTFKRP</sequence>